<dbReference type="SMART" id="SM00267">
    <property type="entry name" value="GGDEF"/>
    <property type="match status" value="1"/>
</dbReference>
<sequence length="441" mass="48705">MLPFRFRLTLVQKMILSFAVSGVCLTAALVYALAGLDAMHRMEEEFARKDLAAVTMTIGLRDAILAQERALGKYLILKEQVFRDVFDKNVQQFNNTLFSFKQIYQGNKLRELESSYRAYHQASQKIFAGNTAVVPVMKQSAERIEKIIAEIRDEQQESLVYKLKTTDEQETRTVSRSIFLASFGVVVSSLIAVLLIYSFARSIGKLQKATHRIAEGEFDYDPEIPPGDEIGTLAKDFSRMATRLKQLEQISLDASPLTRLPGNIAIERAIHQRLAGTTPFAVCYLDLDNFKSYNDRYGYIKASDLIREAGRVIYDAVHGLQEPQAFVGHIGGDDFVVIISAGKAEAACQAIIHAVDALIPDFYSAEDRLKGAIEGVDRYGVHRVFPLISISISALVCTPGSCGSAAEIATAAAQLKDQVKKETGSNYCIVRRGAGDGTVLE</sequence>
<dbReference type="GO" id="GO:0052621">
    <property type="term" value="F:diguanylate cyclase activity"/>
    <property type="evidence" value="ECO:0007669"/>
    <property type="project" value="UniProtKB-EC"/>
</dbReference>
<evidence type="ECO:0000259" key="4">
    <source>
        <dbReference type="PROSITE" id="PS50887"/>
    </source>
</evidence>
<dbReference type="InterPro" id="IPR029787">
    <property type="entry name" value="Nucleotide_cyclase"/>
</dbReference>
<feature type="transmembrane region" description="Helical" evidence="2">
    <location>
        <begin position="178"/>
        <end position="200"/>
    </location>
</feature>
<dbReference type="Pfam" id="PF00672">
    <property type="entry name" value="HAMP"/>
    <property type="match status" value="1"/>
</dbReference>
<dbReference type="Gene3D" id="6.10.340.10">
    <property type="match status" value="1"/>
</dbReference>
<dbReference type="HOGENOM" id="CLU_628158_0_0_7"/>
<dbReference type="Gene3D" id="3.30.70.270">
    <property type="match status" value="1"/>
</dbReference>
<dbReference type="PROSITE" id="PS50887">
    <property type="entry name" value="GGDEF"/>
    <property type="match status" value="1"/>
</dbReference>
<dbReference type="EC" id="2.7.7.65" evidence="1"/>
<evidence type="ECO:0000256" key="1">
    <source>
        <dbReference type="ARBA" id="ARBA00012528"/>
    </source>
</evidence>
<evidence type="ECO:0000313" key="6">
    <source>
        <dbReference type="Proteomes" id="UP000002420"/>
    </source>
</evidence>
<gene>
    <name evidence="5" type="ordered locus">Glov_2051</name>
</gene>
<dbReference type="RefSeq" id="WP_012470106.1">
    <property type="nucleotide sequence ID" value="NC_010814.1"/>
</dbReference>
<dbReference type="AlphaFoldDB" id="B3E3E8"/>
<dbReference type="SUPFAM" id="SSF158472">
    <property type="entry name" value="HAMP domain-like"/>
    <property type="match status" value="1"/>
</dbReference>
<dbReference type="eggNOG" id="COG3850">
    <property type="taxonomic scope" value="Bacteria"/>
</dbReference>
<dbReference type="NCBIfam" id="TIGR00254">
    <property type="entry name" value="GGDEF"/>
    <property type="match status" value="1"/>
</dbReference>
<dbReference type="PANTHER" id="PTHR45138">
    <property type="entry name" value="REGULATORY COMPONENTS OF SENSORY TRANSDUCTION SYSTEM"/>
    <property type="match status" value="1"/>
</dbReference>
<keyword evidence="6" id="KW-1185">Reference proteome</keyword>
<feature type="domain" description="HAMP" evidence="3">
    <location>
        <begin position="197"/>
        <end position="249"/>
    </location>
</feature>
<evidence type="ECO:0000256" key="2">
    <source>
        <dbReference type="SAM" id="Phobius"/>
    </source>
</evidence>
<dbReference type="InterPro" id="IPR050469">
    <property type="entry name" value="Diguanylate_Cyclase"/>
</dbReference>
<dbReference type="PANTHER" id="PTHR45138:SF6">
    <property type="entry name" value="DIGUANYLATE CYCLASE DGCN"/>
    <property type="match status" value="1"/>
</dbReference>
<dbReference type="GO" id="GO:0005886">
    <property type="term" value="C:plasma membrane"/>
    <property type="evidence" value="ECO:0007669"/>
    <property type="project" value="TreeGrafter"/>
</dbReference>
<keyword evidence="2" id="KW-0812">Transmembrane</keyword>
<dbReference type="SUPFAM" id="SSF55073">
    <property type="entry name" value="Nucleotide cyclase"/>
    <property type="match status" value="1"/>
</dbReference>
<protein>
    <recommendedName>
        <fullName evidence="1">diguanylate cyclase</fullName>
        <ecNumber evidence="1">2.7.7.65</ecNumber>
    </recommendedName>
</protein>
<dbReference type="CDD" id="cd06225">
    <property type="entry name" value="HAMP"/>
    <property type="match status" value="1"/>
</dbReference>
<dbReference type="InterPro" id="IPR043128">
    <property type="entry name" value="Rev_trsase/Diguanyl_cyclase"/>
</dbReference>
<dbReference type="Pfam" id="PF00990">
    <property type="entry name" value="GGDEF"/>
    <property type="match status" value="1"/>
</dbReference>
<reference evidence="5 6" key="1">
    <citation type="submission" date="2008-05" db="EMBL/GenBank/DDBJ databases">
        <title>Complete sequence of chromosome of Geobacter lovleyi SZ.</title>
        <authorList>
            <consortium name="US DOE Joint Genome Institute"/>
            <person name="Lucas S."/>
            <person name="Copeland A."/>
            <person name="Lapidus A."/>
            <person name="Glavina del Rio T."/>
            <person name="Dalin E."/>
            <person name="Tice H."/>
            <person name="Bruce D."/>
            <person name="Goodwin L."/>
            <person name="Pitluck S."/>
            <person name="Chertkov O."/>
            <person name="Meincke L."/>
            <person name="Brettin T."/>
            <person name="Detter J.C."/>
            <person name="Han C."/>
            <person name="Tapia R."/>
            <person name="Kuske C.R."/>
            <person name="Schmutz J."/>
            <person name="Larimer F."/>
            <person name="Land M."/>
            <person name="Hauser L."/>
            <person name="Kyrpides N."/>
            <person name="Mikhailova N."/>
            <person name="Sung Y."/>
            <person name="Fletcher K.E."/>
            <person name="Ritalahti K.M."/>
            <person name="Loeffler F.E."/>
            <person name="Richardson P."/>
        </authorList>
    </citation>
    <scope>NUCLEOTIDE SEQUENCE [LARGE SCALE GENOMIC DNA]</scope>
    <source>
        <strain evidence="6">ATCC BAA-1151 / DSM 17278 / SZ</strain>
    </source>
</reference>
<evidence type="ECO:0000313" key="5">
    <source>
        <dbReference type="EMBL" id="ACD95767.1"/>
    </source>
</evidence>
<dbReference type="KEGG" id="glo:Glov_2051"/>
<dbReference type="GO" id="GO:1902201">
    <property type="term" value="P:negative regulation of bacterial-type flagellum-dependent cell motility"/>
    <property type="evidence" value="ECO:0007669"/>
    <property type="project" value="TreeGrafter"/>
</dbReference>
<dbReference type="PROSITE" id="PS50885">
    <property type="entry name" value="HAMP"/>
    <property type="match status" value="1"/>
</dbReference>
<dbReference type="CDD" id="cd01949">
    <property type="entry name" value="GGDEF"/>
    <property type="match status" value="1"/>
</dbReference>
<dbReference type="InterPro" id="IPR003660">
    <property type="entry name" value="HAMP_dom"/>
</dbReference>
<dbReference type="eggNOG" id="COG2199">
    <property type="taxonomic scope" value="Bacteria"/>
</dbReference>
<name>B3E3E8_TRIL1</name>
<keyword evidence="2" id="KW-0472">Membrane</keyword>
<organism evidence="5 6">
    <name type="scientific">Trichlorobacter lovleyi (strain ATCC BAA-1151 / DSM 17278 / SZ)</name>
    <name type="common">Geobacter lovleyi</name>
    <dbReference type="NCBI Taxonomy" id="398767"/>
    <lineage>
        <taxon>Bacteria</taxon>
        <taxon>Pseudomonadati</taxon>
        <taxon>Thermodesulfobacteriota</taxon>
        <taxon>Desulfuromonadia</taxon>
        <taxon>Geobacterales</taxon>
        <taxon>Geobacteraceae</taxon>
        <taxon>Trichlorobacter</taxon>
    </lineage>
</organism>
<dbReference type="SMART" id="SM00304">
    <property type="entry name" value="HAMP"/>
    <property type="match status" value="1"/>
</dbReference>
<dbReference type="OrthoDB" id="9813903at2"/>
<feature type="domain" description="GGDEF" evidence="4">
    <location>
        <begin position="278"/>
        <end position="433"/>
    </location>
</feature>
<dbReference type="Proteomes" id="UP000002420">
    <property type="component" value="Chromosome"/>
</dbReference>
<dbReference type="STRING" id="398767.Glov_2051"/>
<proteinExistence type="predicted"/>
<dbReference type="GO" id="GO:0043709">
    <property type="term" value="P:cell adhesion involved in single-species biofilm formation"/>
    <property type="evidence" value="ECO:0007669"/>
    <property type="project" value="TreeGrafter"/>
</dbReference>
<dbReference type="InterPro" id="IPR000160">
    <property type="entry name" value="GGDEF_dom"/>
</dbReference>
<dbReference type="GO" id="GO:0007165">
    <property type="term" value="P:signal transduction"/>
    <property type="evidence" value="ECO:0007669"/>
    <property type="project" value="InterPro"/>
</dbReference>
<accession>B3E3E8</accession>
<dbReference type="EMBL" id="CP001089">
    <property type="protein sequence ID" value="ACD95767.1"/>
    <property type="molecule type" value="Genomic_DNA"/>
</dbReference>
<keyword evidence="2" id="KW-1133">Transmembrane helix</keyword>
<evidence type="ECO:0000259" key="3">
    <source>
        <dbReference type="PROSITE" id="PS50885"/>
    </source>
</evidence>